<comment type="caution">
    <text evidence="6">The sequence shown here is derived from an EMBL/GenBank/DDBJ whole genome shotgun (WGS) entry which is preliminary data.</text>
</comment>
<protein>
    <submittedName>
        <fullName evidence="6">Acyl-CoA thioesterase II</fullName>
    </submittedName>
</protein>
<dbReference type="Proteomes" id="UP000193090">
    <property type="component" value="Unassembled WGS sequence"/>
</dbReference>
<feature type="domain" description="Acyl-CoA thioesterase-like C-terminal" evidence="5">
    <location>
        <begin position="124"/>
        <end position="262"/>
    </location>
</feature>
<gene>
    <name evidence="6" type="ORF">AWC30_13350</name>
</gene>
<dbReference type="OrthoDB" id="9781019at2"/>
<dbReference type="CDD" id="cd03445">
    <property type="entry name" value="Thioesterase_II_repeat2"/>
    <property type="match status" value="1"/>
</dbReference>
<evidence type="ECO:0000313" key="6">
    <source>
        <dbReference type="EMBL" id="ORX01671.1"/>
    </source>
</evidence>
<comment type="similarity">
    <text evidence="1">Belongs to the C/M/P thioester hydrolase family.</text>
</comment>
<dbReference type="RefSeq" id="WP_085110686.1">
    <property type="nucleotide sequence ID" value="NZ_JACKSN010000101.1"/>
</dbReference>
<dbReference type="InterPro" id="IPR042171">
    <property type="entry name" value="Acyl-CoA_hotdog"/>
</dbReference>
<name>A0A1X2EGX3_9MYCO</name>
<keyword evidence="7" id="KW-1185">Reference proteome</keyword>
<dbReference type="GO" id="GO:0047617">
    <property type="term" value="F:fatty acyl-CoA hydrolase activity"/>
    <property type="evidence" value="ECO:0007669"/>
    <property type="project" value="InterPro"/>
</dbReference>
<dbReference type="InterPro" id="IPR029069">
    <property type="entry name" value="HotDog_dom_sf"/>
</dbReference>
<dbReference type="InterPro" id="IPR049450">
    <property type="entry name" value="ACOT8-like_C"/>
</dbReference>
<dbReference type="EMBL" id="LQPZ01000035">
    <property type="protein sequence ID" value="ORX01671.1"/>
    <property type="molecule type" value="Genomic_DNA"/>
</dbReference>
<dbReference type="PANTHER" id="PTHR11066">
    <property type="entry name" value="ACYL-COA THIOESTERASE"/>
    <property type="match status" value="1"/>
</dbReference>
<reference evidence="6 7" key="1">
    <citation type="submission" date="2016-01" db="EMBL/GenBank/DDBJ databases">
        <title>The new phylogeny of the genus Mycobacterium.</title>
        <authorList>
            <person name="Tarcisio F."/>
            <person name="Conor M."/>
            <person name="Antonella G."/>
            <person name="Elisabetta G."/>
            <person name="Giulia F.S."/>
            <person name="Sara T."/>
            <person name="Anna F."/>
            <person name="Clotilde B."/>
            <person name="Roberto B."/>
            <person name="Veronica D.S."/>
            <person name="Fabio R."/>
            <person name="Monica P."/>
            <person name="Olivier J."/>
            <person name="Enrico T."/>
            <person name="Nicola S."/>
        </authorList>
    </citation>
    <scope>NUCLEOTIDE SEQUENCE [LARGE SCALE GENOMIC DNA]</scope>
    <source>
        <strain evidence="6 7">DSM 44153</strain>
    </source>
</reference>
<evidence type="ECO:0000259" key="4">
    <source>
        <dbReference type="Pfam" id="PF13622"/>
    </source>
</evidence>
<feature type="region of interest" description="Disordered" evidence="3">
    <location>
        <begin position="109"/>
        <end position="138"/>
    </location>
</feature>
<dbReference type="Pfam" id="PF13622">
    <property type="entry name" value="4HBT_3"/>
    <property type="match status" value="1"/>
</dbReference>
<dbReference type="GO" id="GO:0006637">
    <property type="term" value="P:acyl-CoA metabolic process"/>
    <property type="evidence" value="ECO:0007669"/>
    <property type="project" value="InterPro"/>
</dbReference>
<dbReference type="Gene3D" id="2.40.160.210">
    <property type="entry name" value="Acyl-CoA thioesterase, double hotdog domain"/>
    <property type="match status" value="1"/>
</dbReference>
<organism evidence="6 7">
    <name type="scientific">Mycolicibacillus trivialis</name>
    <dbReference type="NCBI Taxonomy" id="1798"/>
    <lineage>
        <taxon>Bacteria</taxon>
        <taxon>Bacillati</taxon>
        <taxon>Actinomycetota</taxon>
        <taxon>Actinomycetes</taxon>
        <taxon>Mycobacteriales</taxon>
        <taxon>Mycobacteriaceae</taxon>
        <taxon>Mycolicibacillus</taxon>
    </lineage>
</organism>
<keyword evidence="2" id="KW-0378">Hydrolase</keyword>
<accession>A0A1X2EGX3</accession>
<dbReference type="SUPFAM" id="SSF54637">
    <property type="entry name" value="Thioesterase/thiol ester dehydrase-isomerase"/>
    <property type="match status" value="2"/>
</dbReference>
<evidence type="ECO:0000256" key="2">
    <source>
        <dbReference type="ARBA" id="ARBA00022801"/>
    </source>
</evidence>
<proteinExistence type="inferred from homology"/>
<dbReference type="Pfam" id="PF20789">
    <property type="entry name" value="4HBT_3C"/>
    <property type="match status" value="1"/>
</dbReference>
<evidence type="ECO:0000256" key="3">
    <source>
        <dbReference type="SAM" id="MobiDB-lite"/>
    </source>
</evidence>
<dbReference type="GO" id="GO:0009062">
    <property type="term" value="P:fatty acid catabolic process"/>
    <property type="evidence" value="ECO:0007669"/>
    <property type="project" value="TreeGrafter"/>
</dbReference>
<evidence type="ECO:0000313" key="7">
    <source>
        <dbReference type="Proteomes" id="UP000193090"/>
    </source>
</evidence>
<sequence length="273" mass="28866">MSRLLHLLDVRAGGPQVWIGPPSGPDGKRTYGGHLAGQALAAALRTVDAQMPPTAMHVQFLRAGAADAPIDYRVESVHDGRTTAARRVSAAQGERLLATATVSCAAALPGPEHGSADAPLPDPEDLPRTGPTAPAPSMPLEEIDIRIADTGAGEGFTRRLWWRATAPLPADAAVHACVAVYVTDVYMLDPALQVHGIALRDRTHRTSTTGTSVWFHRPVRADRWTLLESTSPAAARGRGVVTAGLLDSTGVRVATVVQEGLVTPREKPTTERT</sequence>
<evidence type="ECO:0000256" key="1">
    <source>
        <dbReference type="ARBA" id="ARBA00006538"/>
    </source>
</evidence>
<dbReference type="PANTHER" id="PTHR11066:SF34">
    <property type="entry name" value="ACYL-COENZYME A THIOESTERASE 8"/>
    <property type="match status" value="1"/>
</dbReference>
<dbReference type="CDD" id="cd03444">
    <property type="entry name" value="Thioesterase_II_repeat1"/>
    <property type="match status" value="1"/>
</dbReference>
<evidence type="ECO:0000259" key="5">
    <source>
        <dbReference type="Pfam" id="PF20789"/>
    </source>
</evidence>
<dbReference type="AlphaFoldDB" id="A0A1X2EGX3"/>
<dbReference type="InterPro" id="IPR049449">
    <property type="entry name" value="TesB_ACOT8-like_N"/>
</dbReference>
<dbReference type="InterPro" id="IPR003703">
    <property type="entry name" value="Acyl_CoA_thio"/>
</dbReference>
<feature type="domain" description="Acyl-CoA thioesterase-like N-terminal HotDog" evidence="4">
    <location>
        <begin position="26"/>
        <end position="104"/>
    </location>
</feature>
<dbReference type="STRING" id="1798.AWC30_13350"/>